<comment type="caution">
    <text evidence="3">The sequence shown here is derived from an EMBL/GenBank/DDBJ whole genome shotgun (WGS) entry which is preliminary data.</text>
</comment>
<keyword evidence="2" id="KW-0413">Isomerase</keyword>
<dbReference type="GO" id="GO:0003755">
    <property type="term" value="F:peptidyl-prolyl cis-trans isomerase activity"/>
    <property type="evidence" value="ECO:0007669"/>
    <property type="project" value="UniProtKB-KW"/>
</dbReference>
<proteinExistence type="inferred from homology"/>
<dbReference type="EMBL" id="MNPJ01000002">
    <property type="protein sequence ID" value="OQS55777.1"/>
    <property type="molecule type" value="Genomic_DNA"/>
</dbReference>
<dbReference type="EC" id="5.2.1.8" evidence="2"/>
<organism evidence="3 4">
    <name type="scientific">Ecytonucleospora hepatopenaei</name>
    <dbReference type="NCBI Taxonomy" id="646526"/>
    <lineage>
        <taxon>Eukaryota</taxon>
        <taxon>Fungi</taxon>
        <taxon>Fungi incertae sedis</taxon>
        <taxon>Microsporidia</taxon>
        <taxon>Enterocytozoonidae</taxon>
        <taxon>Ecytonucleospora</taxon>
    </lineage>
</organism>
<evidence type="ECO:0000313" key="3">
    <source>
        <dbReference type="EMBL" id="OQS55777.1"/>
    </source>
</evidence>
<comment type="function">
    <text evidence="2">PPIases accelerate the folding of proteins. It catalyzes the cis-trans isomerization of proline imidic peptide bonds in oligopeptides.</text>
</comment>
<evidence type="ECO:0000256" key="1">
    <source>
        <dbReference type="ARBA" id="ARBA00011019"/>
    </source>
</evidence>
<comment type="similarity">
    <text evidence="1 2">Belongs to the PTPA-type PPIase family.</text>
</comment>
<dbReference type="GO" id="GO:0005737">
    <property type="term" value="C:cytoplasm"/>
    <property type="evidence" value="ECO:0007669"/>
    <property type="project" value="UniProtKB-SubCell"/>
</dbReference>
<dbReference type="Proteomes" id="UP000192758">
    <property type="component" value="Unassembled WGS sequence"/>
</dbReference>
<evidence type="ECO:0000256" key="2">
    <source>
        <dbReference type="RuleBase" id="RU361210"/>
    </source>
</evidence>
<keyword evidence="2" id="KW-0697">Rotamase</keyword>
<dbReference type="PANTHER" id="PTHR10012:SF0">
    <property type="entry name" value="SERINE_THREONINE-PROTEIN PHOSPHATASE 2A ACTIVATOR"/>
    <property type="match status" value="1"/>
</dbReference>
<dbReference type="GO" id="GO:0005634">
    <property type="term" value="C:nucleus"/>
    <property type="evidence" value="ECO:0007669"/>
    <property type="project" value="TreeGrafter"/>
</dbReference>
<sequence>MNNSNNISSNISSNISNISNISNNSHYKNNTIDFTKTTAYAFLRKFLFKVDYLIKHKCNTISYEHKVLPILLDIGRIIDSTPLSTEPTRYANKGMVEVITQIESMSDNMLLHESFGNKIRMDYGTGHELNFLVYLIEYSILNNNSNTNSNVLNNSNTNNSNILNNSFLDNIIDIEFILDNIWYYMGIIQTYIHKYNIEPAGAKGFWSLNDFTLLGLVFGSSIYYSNSNSNNILNNTNSNNTLLNNSNTLLNNNSNNILNNSNNTLLDNSNISSNEFFNKYKDMWYNAIANVNKNMKYVDMVEKAGTTGSLYFYKMYIEEVLEKHVVTQHFIYSKDINDKIIE</sequence>
<dbReference type="STRING" id="646526.A0A1W0E946"/>
<dbReference type="GO" id="GO:0008160">
    <property type="term" value="F:protein tyrosine phosphatase activator activity"/>
    <property type="evidence" value="ECO:0007669"/>
    <property type="project" value="TreeGrafter"/>
</dbReference>
<name>A0A1W0E946_9MICR</name>
<dbReference type="InterPro" id="IPR037218">
    <property type="entry name" value="PTPA_sf"/>
</dbReference>
<dbReference type="AlphaFoldDB" id="A0A1W0E946"/>
<keyword evidence="4" id="KW-1185">Reference proteome</keyword>
<dbReference type="Pfam" id="PF03095">
    <property type="entry name" value="PTPA"/>
    <property type="match status" value="1"/>
</dbReference>
<comment type="catalytic activity">
    <reaction evidence="2">
        <text>[protein]-peptidylproline (omega=180) = [protein]-peptidylproline (omega=0)</text>
        <dbReference type="Rhea" id="RHEA:16237"/>
        <dbReference type="Rhea" id="RHEA-COMP:10747"/>
        <dbReference type="Rhea" id="RHEA-COMP:10748"/>
        <dbReference type="ChEBI" id="CHEBI:83833"/>
        <dbReference type="ChEBI" id="CHEBI:83834"/>
        <dbReference type="EC" id="5.2.1.8"/>
    </reaction>
</comment>
<dbReference type="SUPFAM" id="SSF140984">
    <property type="entry name" value="PTPA-like"/>
    <property type="match status" value="1"/>
</dbReference>
<dbReference type="GO" id="GO:0000159">
    <property type="term" value="C:protein phosphatase type 2A complex"/>
    <property type="evidence" value="ECO:0007669"/>
    <property type="project" value="TreeGrafter"/>
</dbReference>
<gene>
    <name evidence="3" type="ORF">EHP00_2382</name>
</gene>
<protein>
    <recommendedName>
        <fullName evidence="2">Serine/threonine-protein phosphatase 2A activator</fullName>
        <ecNumber evidence="2">5.2.1.8</ecNumber>
    </recommendedName>
    <alternativeName>
        <fullName evidence="2">Phosphotyrosyl phosphatase activator</fullName>
    </alternativeName>
</protein>
<dbReference type="InterPro" id="IPR004327">
    <property type="entry name" value="Phstyr_phstse_ac"/>
</dbReference>
<evidence type="ECO:0000313" key="4">
    <source>
        <dbReference type="Proteomes" id="UP000192758"/>
    </source>
</evidence>
<dbReference type="GO" id="GO:0007052">
    <property type="term" value="P:mitotic spindle organization"/>
    <property type="evidence" value="ECO:0007669"/>
    <property type="project" value="TreeGrafter"/>
</dbReference>
<keyword evidence="2" id="KW-0963">Cytoplasm</keyword>
<dbReference type="VEuPathDB" id="MicrosporidiaDB:EHP00_2382"/>
<dbReference type="PANTHER" id="PTHR10012">
    <property type="entry name" value="SERINE/THREONINE-PROTEIN PHOSPHATASE 2A REGULATORY SUBUNIT B"/>
    <property type="match status" value="1"/>
</dbReference>
<comment type="subcellular location">
    <subcellularLocation>
        <location evidence="2">Cytoplasm</location>
    </subcellularLocation>
</comment>
<reference evidence="3 4" key="1">
    <citation type="journal article" date="2017" name="Environ. Microbiol.">
        <title>Decay of the glycolytic pathway and adaptation to intranuclear parasitism within Enterocytozoonidae microsporidia.</title>
        <authorList>
            <person name="Wiredu Boakye D."/>
            <person name="Jaroenlak P."/>
            <person name="Prachumwat A."/>
            <person name="Williams T.A."/>
            <person name="Bateman K.S."/>
            <person name="Itsathitphaisarn O."/>
            <person name="Sritunyalucksana K."/>
            <person name="Paszkiewicz K.H."/>
            <person name="Moore K.A."/>
            <person name="Stentiford G.D."/>
            <person name="Williams B.A."/>
        </authorList>
    </citation>
    <scope>NUCLEOTIDE SEQUENCE [LARGE SCALE GENOMIC DNA]</scope>
    <source>
        <strain evidence="3 4">TH1</strain>
    </source>
</reference>
<dbReference type="OrthoDB" id="16120at2759"/>
<accession>A0A1W0E946</accession>